<reference evidence="9 10" key="2">
    <citation type="submission" date="2016-08" db="EMBL/GenBank/DDBJ databases">
        <title>Orenia metallireducens sp. nov. strain Z6, a Novel Metal-reducing Firmicute from the Deep Subsurface.</title>
        <authorList>
            <person name="Maxim B.I."/>
            <person name="Kenneth K."/>
            <person name="Flynn T.M."/>
            <person name="Oloughlin E.J."/>
            <person name="Locke R.A."/>
            <person name="Weber J.R."/>
            <person name="Egan S.M."/>
            <person name="Mackie R.I."/>
            <person name="Cann I.K."/>
        </authorList>
    </citation>
    <scope>NUCLEOTIDE SEQUENCE [LARGE SCALE GENOMIC DNA]</scope>
    <source>
        <strain evidence="9 10">Z6</strain>
    </source>
</reference>
<evidence type="ECO:0000313" key="10">
    <source>
        <dbReference type="Proteomes" id="UP000093514"/>
    </source>
</evidence>
<evidence type="ECO:0000256" key="6">
    <source>
        <dbReference type="ARBA" id="ARBA00023136"/>
    </source>
</evidence>
<dbReference type="AlphaFoldDB" id="A0A1C0ACC2"/>
<comment type="caution">
    <text evidence="9">The sequence shown here is derived from an EMBL/GenBank/DDBJ whole genome shotgun (WGS) entry which is preliminary data.</text>
</comment>
<accession>A0A1C0ACC2</accession>
<evidence type="ECO:0000256" key="1">
    <source>
        <dbReference type="ARBA" id="ARBA00004651"/>
    </source>
</evidence>
<dbReference type="RefSeq" id="WP_068715038.1">
    <property type="nucleotide sequence ID" value="NZ_LWDV01000006.1"/>
</dbReference>
<dbReference type="Pfam" id="PF04239">
    <property type="entry name" value="DUF421"/>
    <property type="match status" value="1"/>
</dbReference>
<evidence type="ECO:0000256" key="7">
    <source>
        <dbReference type="SAM" id="Phobius"/>
    </source>
</evidence>
<dbReference type="EMBL" id="LWDV01000006">
    <property type="protein sequence ID" value="OCL28015.1"/>
    <property type="molecule type" value="Genomic_DNA"/>
</dbReference>
<dbReference type="GO" id="GO:0005886">
    <property type="term" value="C:plasma membrane"/>
    <property type="evidence" value="ECO:0007669"/>
    <property type="project" value="UniProtKB-SubCell"/>
</dbReference>
<evidence type="ECO:0000256" key="5">
    <source>
        <dbReference type="ARBA" id="ARBA00022989"/>
    </source>
</evidence>
<keyword evidence="10" id="KW-1185">Reference proteome</keyword>
<dbReference type="OrthoDB" id="9778331at2"/>
<feature type="transmembrane region" description="Helical" evidence="7">
    <location>
        <begin position="6"/>
        <end position="25"/>
    </location>
</feature>
<feature type="domain" description="YetF C-terminal" evidence="8">
    <location>
        <begin position="83"/>
        <end position="209"/>
    </location>
</feature>
<reference evidence="10" key="1">
    <citation type="submission" date="2016-07" db="EMBL/GenBank/DDBJ databases">
        <authorList>
            <person name="Florea S."/>
            <person name="Webb J.S."/>
            <person name="Jaromczyk J."/>
            <person name="Schardl C.L."/>
        </authorList>
    </citation>
    <scope>NUCLEOTIDE SEQUENCE [LARGE SCALE GENOMIC DNA]</scope>
    <source>
        <strain evidence="10">Z6</strain>
    </source>
</reference>
<proteinExistence type="inferred from homology"/>
<comment type="subcellular location">
    <subcellularLocation>
        <location evidence="1">Cell membrane</location>
        <topology evidence="1">Multi-pass membrane protein</topology>
    </subcellularLocation>
</comment>
<keyword evidence="6 7" id="KW-0472">Membrane</keyword>
<evidence type="ECO:0000256" key="2">
    <source>
        <dbReference type="ARBA" id="ARBA00006448"/>
    </source>
</evidence>
<keyword evidence="3" id="KW-1003">Cell membrane</keyword>
<feature type="transmembrane region" description="Helical" evidence="7">
    <location>
        <begin position="59"/>
        <end position="78"/>
    </location>
</feature>
<dbReference type="PANTHER" id="PTHR34582:SF6">
    <property type="entry name" value="UPF0702 TRANSMEMBRANE PROTEIN YCAP"/>
    <property type="match status" value="1"/>
</dbReference>
<keyword evidence="4 7" id="KW-0812">Transmembrane</keyword>
<dbReference type="InterPro" id="IPR007353">
    <property type="entry name" value="DUF421"/>
</dbReference>
<dbReference type="Proteomes" id="UP000093514">
    <property type="component" value="Unassembled WGS sequence"/>
</dbReference>
<comment type="similarity">
    <text evidence="2">Belongs to the UPF0702 family.</text>
</comment>
<organism evidence="9 10">
    <name type="scientific">Orenia metallireducens</name>
    <dbReference type="NCBI Taxonomy" id="1413210"/>
    <lineage>
        <taxon>Bacteria</taxon>
        <taxon>Bacillati</taxon>
        <taxon>Bacillota</taxon>
        <taxon>Clostridia</taxon>
        <taxon>Halanaerobiales</taxon>
        <taxon>Halobacteroidaceae</taxon>
        <taxon>Orenia</taxon>
    </lineage>
</organism>
<evidence type="ECO:0000256" key="3">
    <source>
        <dbReference type="ARBA" id="ARBA00022475"/>
    </source>
</evidence>
<gene>
    <name evidence="9" type="ORF">U472_02105</name>
</gene>
<protein>
    <recommendedName>
        <fullName evidence="8">YetF C-terminal domain-containing protein</fullName>
    </recommendedName>
</protein>
<name>A0A1C0ACC2_9FIRM</name>
<dbReference type="InterPro" id="IPR023090">
    <property type="entry name" value="UPF0702_alpha/beta_dom_sf"/>
</dbReference>
<dbReference type="PANTHER" id="PTHR34582">
    <property type="entry name" value="UPF0702 TRANSMEMBRANE PROTEIN YCAP"/>
    <property type="match status" value="1"/>
</dbReference>
<dbReference type="Gene3D" id="3.30.240.20">
    <property type="entry name" value="bsu07140 like domains"/>
    <property type="match status" value="2"/>
</dbReference>
<sequence>MEILVYIIRCIMMLIVTWTGIRIIGKKSLAETTSYDLAAILVLANIAAEPLVYKVTSKATLGIITVVITTAIIGLLSLNKFLYNLDTNPILLIADGKIIKKNLKKIRMNIPLLMSELRIKGYQNISDVEFAIVEPNGKLSVIPKSTARPIQPTDLAIATSPTQLSFPLIIDGQLNKKNWSYLNKDESWLKQQLQAFGIDKIEDVLLAQIDSTGQIHIYPQKKEIKIPEIV</sequence>
<evidence type="ECO:0000313" key="9">
    <source>
        <dbReference type="EMBL" id="OCL28015.1"/>
    </source>
</evidence>
<evidence type="ECO:0000256" key="4">
    <source>
        <dbReference type="ARBA" id="ARBA00022692"/>
    </source>
</evidence>
<keyword evidence="5 7" id="KW-1133">Transmembrane helix</keyword>
<evidence type="ECO:0000259" key="8">
    <source>
        <dbReference type="Pfam" id="PF04239"/>
    </source>
</evidence>